<dbReference type="PROSITE" id="PS50271">
    <property type="entry name" value="ZF_UBP"/>
    <property type="match status" value="1"/>
</dbReference>
<accession>A0AAD9N3W9</accession>
<evidence type="ECO:0000313" key="3">
    <source>
        <dbReference type="EMBL" id="KAK2155785.1"/>
    </source>
</evidence>
<evidence type="ECO:0000259" key="2">
    <source>
        <dbReference type="PROSITE" id="PS50271"/>
    </source>
</evidence>
<keyword evidence="1" id="KW-0479">Metal-binding</keyword>
<keyword evidence="4" id="KW-1185">Reference proteome</keyword>
<keyword evidence="1" id="KW-0863">Zinc-finger</keyword>
<dbReference type="GO" id="GO:0008270">
    <property type="term" value="F:zinc ion binding"/>
    <property type="evidence" value="ECO:0007669"/>
    <property type="project" value="UniProtKB-KW"/>
</dbReference>
<feature type="domain" description="UBP-type" evidence="2">
    <location>
        <begin position="2"/>
        <end position="59"/>
    </location>
</feature>
<dbReference type="AlphaFoldDB" id="A0AAD9N3W9"/>
<gene>
    <name evidence="3" type="ORF">LSH36_231g01000</name>
</gene>
<name>A0AAD9N3W9_9ANNE</name>
<evidence type="ECO:0000313" key="4">
    <source>
        <dbReference type="Proteomes" id="UP001208570"/>
    </source>
</evidence>
<dbReference type="SUPFAM" id="SSF57850">
    <property type="entry name" value="RING/U-box"/>
    <property type="match status" value="1"/>
</dbReference>
<protein>
    <recommendedName>
        <fullName evidence="2">UBP-type domain-containing protein</fullName>
    </recommendedName>
</protein>
<dbReference type="Proteomes" id="UP001208570">
    <property type="component" value="Unassembled WGS sequence"/>
</dbReference>
<reference evidence="3" key="1">
    <citation type="journal article" date="2023" name="Mol. Biol. Evol.">
        <title>Third-Generation Sequencing Reveals the Adaptive Role of the Epigenome in Three Deep-Sea Polychaetes.</title>
        <authorList>
            <person name="Perez M."/>
            <person name="Aroh O."/>
            <person name="Sun Y."/>
            <person name="Lan Y."/>
            <person name="Juniper S.K."/>
            <person name="Young C.R."/>
            <person name="Angers B."/>
            <person name="Qian P.Y."/>
        </authorList>
    </citation>
    <scope>NUCLEOTIDE SEQUENCE</scope>
    <source>
        <strain evidence="3">P08H-3</strain>
    </source>
</reference>
<proteinExistence type="predicted"/>
<organism evidence="3 4">
    <name type="scientific">Paralvinella palmiformis</name>
    <dbReference type="NCBI Taxonomy" id="53620"/>
    <lineage>
        <taxon>Eukaryota</taxon>
        <taxon>Metazoa</taxon>
        <taxon>Spiralia</taxon>
        <taxon>Lophotrochozoa</taxon>
        <taxon>Annelida</taxon>
        <taxon>Polychaeta</taxon>
        <taxon>Sedentaria</taxon>
        <taxon>Canalipalpata</taxon>
        <taxon>Terebellida</taxon>
        <taxon>Terebelliformia</taxon>
        <taxon>Alvinellidae</taxon>
        <taxon>Paralvinella</taxon>
    </lineage>
</organism>
<dbReference type="InterPro" id="IPR001607">
    <property type="entry name" value="Znf_UBP"/>
</dbReference>
<evidence type="ECO:0000256" key="1">
    <source>
        <dbReference type="PROSITE-ProRule" id="PRU00502"/>
    </source>
</evidence>
<sequence length="59" mass="6684">MDNCKHVIKMKPARDHSVLNPQKWHCMVCGTTESVWNKALGSGMVATSKRLSSKKWEIV</sequence>
<keyword evidence="1" id="KW-0862">Zinc</keyword>
<dbReference type="EMBL" id="JAODUP010000231">
    <property type="protein sequence ID" value="KAK2155785.1"/>
    <property type="molecule type" value="Genomic_DNA"/>
</dbReference>
<comment type="caution">
    <text evidence="3">The sequence shown here is derived from an EMBL/GenBank/DDBJ whole genome shotgun (WGS) entry which is preliminary data.</text>
</comment>